<reference evidence="1" key="1">
    <citation type="submission" date="2020-05" db="EMBL/GenBank/DDBJ databases">
        <authorList>
            <person name="Chiriac C."/>
            <person name="Salcher M."/>
            <person name="Ghai R."/>
            <person name="Kavagutti S V."/>
        </authorList>
    </citation>
    <scope>NUCLEOTIDE SEQUENCE</scope>
</reference>
<dbReference type="AlphaFoldDB" id="A0A6J7CY11"/>
<sequence length="48" mass="5196">MATTASKMNQQPSVLRTGELEIRPIEGLVIAGGQALRLSVREFDPQDA</sequence>
<gene>
    <name evidence="1" type="ORF">UFOPK3423_00229</name>
</gene>
<proteinExistence type="predicted"/>
<organism evidence="1">
    <name type="scientific">freshwater metagenome</name>
    <dbReference type="NCBI Taxonomy" id="449393"/>
    <lineage>
        <taxon>unclassified sequences</taxon>
        <taxon>metagenomes</taxon>
        <taxon>ecological metagenomes</taxon>
    </lineage>
</organism>
<protein>
    <submittedName>
        <fullName evidence="1">Unannotated protein</fullName>
    </submittedName>
</protein>
<dbReference type="EMBL" id="CAFBLQ010000014">
    <property type="protein sequence ID" value="CAB4861039.1"/>
    <property type="molecule type" value="Genomic_DNA"/>
</dbReference>
<accession>A0A6J7CY11</accession>
<evidence type="ECO:0000313" key="1">
    <source>
        <dbReference type="EMBL" id="CAB4861039.1"/>
    </source>
</evidence>
<name>A0A6J7CY11_9ZZZZ</name>